<keyword evidence="2" id="KW-0812">Transmembrane</keyword>
<organism evidence="4 5">
    <name type="scientific">Brevibacterium daeguense</name>
    <dbReference type="NCBI Taxonomy" id="909936"/>
    <lineage>
        <taxon>Bacteria</taxon>
        <taxon>Bacillati</taxon>
        <taxon>Actinomycetota</taxon>
        <taxon>Actinomycetes</taxon>
        <taxon>Micrococcales</taxon>
        <taxon>Brevibacteriaceae</taxon>
        <taxon>Brevibacterium</taxon>
    </lineage>
</organism>
<feature type="transmembrane region" description="Helical" evidence="2">
    <location>
        <begin position="81"/>
        <end position="103"/>
    </location>
</feature>
<accession>A0ABP8EKC8</accession>
<feature type="compositionally biased region" description="Basic and acidic residues" evidence="1">
    <location>
        <begin position="36"/>
        <end position="56"/>
    </location>
</feature>
<dbReference type="InterPro" id="IPR022603">
    <property type="entry name" value="DUF3152"/>
</dbReference>
<gene>
    <name evidence="4" type="ORF">GCM10022261_19490</name>
</gene>
<keyword evidence="5" id="KW-1185">Reference proteome</keyword>
<evidence type="ECO:0000313" key="5">
    <source>
        <dbReference type="Proteomes" id="UP001501586"/>
    </source>
</evidence>
<evidence type="ECO:0000313" key="4">
    <source>
        <dbReference type="EMBL" id="GAA4284418.1"/>
    </source>
</evidence>
<feature type="region of interest" description="Disordered" evidence="1">
    <location>
        <begin position="317"/>
        <end position="344"/>
    </location>
</feature>
<feature type="domain" description="DUF3152" evidence="3">
    <location>
        <begin position="168"/>
        <end position="333"/>
    </location>
</feature>
<feature type="region of interest" description="Disordered" evidence="1">
    <location>
        <begin position="106"/>
        <end position="189"/>
    </location>
</feature>
<dbReference type="Gene3D" id="3.40.390.10">
    <property type="entry name" value="Collagenase (Catalytic Domain)"/>
    <property type="match status" value="1"/>
</dbReference>
<proteinExistence type="predicted"/>
<dbReference type="InterPro" id="IPR024079">
    <property type="entry name" value="MetalloPept_cat_dom_sf"/>
</dbReference>
<dbReference type="Proteomes" id="UP001501586">
    <property type="component" value="Unassembled WGS sequence"/>
</dbReference>
<reference evidence="5" key="1">
    <citation type="journal article" date="2019" name="Int. J. Syst. Evol. Microbiol.">
        <title>The Global Catalogue of Microorganisms (GCM) 10K type strain sequencing project: providing services to taxonomists for standard genome sequencing and annotation.</title>
        <authorList>
            <consortium name="The Broad Institute Genomics Platform"/>
            <consortium name="The Broad Institute Genome Sequencing Center for Infectious Disease"/>
            <person name="Wu L."/>
            <person name="Ma J."/>
        </authorList>
    </citation>
    <scope>NUCLEOTIDE SEQUENCE [LARGE SCALE GENOMIC DNA]</scope>
    <source>
        <strain evidence="5">JCM 17458</strain>
    </source>
</reference>
<dbReference type="SUPFAM" id="SSF55486">
    <property type="entry name" value="Metalloproteases ('zincins'), catalytic domain"/>
    <property type="match status" value="1"/>
</dbReference>
<dbReference type="RefSeq" id="WP_236866273.1">
    <property type="nucleotide sequence ID" value="NZ_BAABAZ010000006.1"/>
</dbReference>
<feature type="compositionally biased region" description="Basic residues" evidence="1">
    <location>
        <begin position="64"/>
        <end position="73"/>
    </location>
</feature>
<sequence>METGGSRQQDDERSGPADGTPAEQPPTHIEQPPTHIEQHPTHAEQHPTHAEQHPTHAEQLLTRSSRRQRLQQQRSLRRRHALLGIAGLAVAAGIAVPILTGAWSAGSGDPAAVSATQQQSDSAPAEAGDAAPSESSEANAQDGAPPATSIPPETLSPPATAPSPTPIEVPREGSGEWASPSAPIRPSTEEGTSFRVVVRVEDNMPIDVSEASEFIISTLQDPRGWQDIDGVAFELVTEDSPADAVISIASPDTVDRMCAPLITNGELSCRNGSNVVLNAKRWLSATEDFTSLEVYRQYLINHEVGHALGHGHVSCPGRDEPAPVMQQQSKGLDGCRPNPWPSVA</sequence>
<keyword evidence="2" id="KW-0472">Membrane</keyword>
<dbReference type="EMBL" id="BAABAZ010000006">
    <property type="protein sequence ID" value="GAA4284418.1"/>
    <property type="molecule type" value="Genomic_DNA"/>
</dbReference>
<comment type="caution">
    <text evidence="4">The sequence shown here is derived from an EMBL/GenBank/DDBJ whole genome shotgun (WGS) entry which is preliminary data.</text>
</comment>
<dbReference type="Pfam" id="PF11350">
    <property type="entry name" value="DUF3152"/>
    <property type="match status" value="1"/>
</dbReference>
<protein>
    <recommendedName>
        <fullName evidence="3">DUF3152 domain-containing protein</fullName>
    </recommendedName>
</protein>
<feature type="region of interest" description="Disordered" evidence="1">
    <location>
        <begin position="1"/>
        <end position="73"/>
    </location>
</feature>
<name>A0ABP8EKC8_9MICO</name>
<evidence type="ECO:0000259" key="3">
    <source>
        <dbReference type="Pfam" id="PF11350"/>
    </source>
</evidence>
<evidence type="ECO:0000256" key="2">
    <source>
        <dbReference type="SAM" id="Phobius"/>
    </source>
</evidence>
<evidence type="ECO:0000256" key="1">
    <source>
        <dbReference type="SAM" id="MobiDB-lite"/>
    </source>
</evidence>
<keyword evidence="2" id="KW-1133">Transmembrane helix</keyword>